<dbReference type="EMBL" id="CP159837">
    <property type="protein sequence ID" value="XCM39085.1"/>
    <property type="molecule type" value="Genomic_DNA"/>
</dbReference>
<protein>
    <submittedName>
        <fullName evidence="2">Uncharacterized protein</fullName>
    </submittedName>
</protein>
<reference evidence="2" key="1">
    <citation type="submission" date="2024-07" db="EMBL/GenBank/DDBJ databases">
        <authorList>
            <person name="Kim Y.J."/>
            <person name="Jeong J.Y."/>
        </authorList>
    </citation>
    <scope>NUCLEOTIDE SEQUENCE</scope>
    <source>
        <strain evidence="2">GIHE-MW2</strain>
    </source>
</reference>
<proteinExistence type="predicted"/>
<evidence type="ECO:0000256" key="1">
    <source>
        <dbReference type="SAM" id="MobiDB-lite"/>
    </source>
</evidence>
<dbReference type="RefSeq" id="WP_322096570.1">
    <property type="nucleotide sequence ID" value="NZ_CP159837.1"/>
</dbReference>
<organism evidence="2">
    <name type="scientific">Planktothricoides raciborskii GIHE-MW2</name>
    <dbReference type="NCBI Taxonomy" id="2792601"/>
    <lineage>
        <taxon>Bacteria</taxon>
        <taxon>Bacillati</taxon>
        <taxon>Cyanobacteriota</taxon>
        <taxon>Cyanophyceae</taxon>
        <taxon>Oscillatoriophycideae</taxon>
        <taxon>Oscillatoriales</taxon>
        <taxon>Oscillatoriaceae</taxon>
        <taxon>Planktothricoides</taxon>
    </lineage>
</organism>
<name>A0AAU8JKT0_9CYAN</name>
<feature type="compositionally biased region" description="Basic and acidic residues" evidence="1">
    <location>
        <begin position="10"/>
        <end position="20"/>
    </location>
</feature>
<feature type="region of interest" description="Disordered" evidence="1">
    <location>
        <begin position="1"/>
        <end position="20"/>
    </location>
</feature>
<accession>A0AAU8JKT0</accession>
<gene>
    <name evidence="2" type="ORF">ABWT76_001981</name>
</gene>
<dbReference type="AlphaFoldDB" id="A0AAU8JKT0"/>
<sequence>MVKLSFELAPQERERADRAEMKREQAEAALAEERRQKQLLWERLQQMGIDPNQLG</sequence>
<evidence type="ECO:0000313" key="2">
    <source>
        <dbReference type="EMBL" id="XCM39085.1"/>
    </source>
</evidence>